<comment type="caution">
    <text evidence="7">The sequence shown here is derived from an EMBL/GenBank/DDBJ whole genome shotgun (WGS) entry which is preliminary data.</text>
</comment>
<comment type="subcellular location">
    <subcellularLocation>
        <location evidence="2">Cytoplasm</location>
    </subcellularLocation>
    <subcellularLocation>
        <location evidence="1">Nucleus</location>
    </subcellularLocation>
</comment>
<proteinExistence type="inferred from homology"/>
<evidence type="ECO:0000256" key="3">
    <source>
        <dbReference type="ARBA" id="ARBA00005229"/>
    </source>
</evidence>
<evidence type="ECO:0000313" key="8">
    <source>
        <dbReference type="Proteomes" id="UP000761534"/>
    </source>
</evidence>
<keyword evidence="5" id="KW-0963">Cytoplasm</keyword>
<evidence type="ECO:0000256" key="6">
    <source>
        <dbReference type="ARBA" id="ARBA00023242"/>
    </source>
</evidence>
<dbReference type="AlphaFoldDB" id="A0A642UVH4"/>
<evidence type="ECO:0000256" key="4">
    <source>
        <dbReference type="ARBA" id="ARBA00017063"/>
    </source>
</evidence>
<organism evidence="7 8">
    <name type="scientific">Trichomonascus ciferrii</name>
    <dbReference type="NCBI Taxonomy" id="44093"/>
    <lineage>
        <taxon>Eukaryota</taxon>
        <taxon>Fungi</taxon>
        <taxon>Dikarya</taxon>
        <taxon>Ascomycota</taxon>
        <taxon>Saccharomycotina</taxon>
        <taxon>Dipodascomycetes</taxon>
        <taxon>Dipodascales</taxon>
        <taxon>Trichomonascaceae</taxon>
        <taxon>Trichomonascus</taxon>
        <taxon>Trichomonascus ciferrii complex</taxon>
    </lineage>
</organism>
<sequence length="242" mass="26897">MSLTRRVSIKWGDGPEEEPTDTLVITSLEKHYVDIRALAGSSLHHQQHEFPFDWAFCGQVVEDEDSQFTYTHDIDSRRLQGIGKEEIDSGKVEVLANGDERETGHMFNPATGKVEPFVEVWRPLDPNKSTITPQPKNLASDLVVIVVATVDGQGANGKLVRVGNWMQGIVEFDNEKNNSLADKLSLVRATCTGDIWSRNISWGNHVDKIPVTDLEGHVLGDTFTFGGIEWAVIEHKGPVKLL</sequence>
<keyword evidence="8" id="KW-1185">Reference proteome</keyword>
<evidence type="ECO:0000313" key="7">
    <source>
        <dbReference type="EMBL" id="KAA8906482.1"/>
    </source>
</evidence>
<dbReference type="EMBL" id="SWFS01000396">
    <property type="protein sequence ID" value="KAA8906482.1"/>
    <property type="molecule type" value="Genomic_DNA"/>
</dbReference>
<comment type="similarity">
    <text evidence="3">Belongs to the HRI1 family.</text>
</comment>
<dbReference type="InterPro" id="IPR038744">
    <property type="entry name" value="Hri1_N"/>
</dbReference>
<keyword evidence="6" id="KW-0539">Nucleus</keyword>
<reference evidence="7" key="1">
    <citation type="journal article" date="2019" name="G3 (Bethesda)">
        <title>Genome Assemblies of Two Rare Opportunistic Yeast Pathogens: Diutina rugosa (syn. Candida rugosa) and Trichomonascus ciferrii (syn. Candida ciferrii).</title>
        <authorList>
            <person name="Mixao V."/>
            <person name="Saus E."/>
            <person name="Hansen A.P."/>
            <person name="Lass-Florl C."/>
            <person name="Gabaldon T."/>
        </authorList>
    </citation>
    <scope>NUCLEOTIDE SEQUENCE</scope>
    <source>
        <strain evidence="7">CBS 4856</strain>
    </source>
</reference>
<protein>
    <recommendedName>
        <fullName evidence="4">Protein HRI1</fullName>
    </recommendedName>
</protein>
<dbReference type="OrthoDB" id="4045395at2759"/>
<dbReference type="VEuPathDB" id="FungiDB:TRICI_005147"/>
<dbReference type="Gene3D" id="2.40.128.320">
    <property type="entry name" value="Protein HRI1, N-terminal domain"/>
    <property type="match status" value="1"/>
</dbReference>
<dbReference type="Gene3D" id="2.40.128.310">
    <property type="entry name" value="Protein HRI1, C-terminal domain"/>
    <property type="match status" value="1"/>
</dbReference>
<dbReference type="CDD" id="cd11692">
    <property type="entry name" value="HRI1_N_like"/>
    <property type="match status" value="1"/>
</dbReference>
<dbReference type="InterPro" id="IPR031818">
    <property type="entry name" value="Hri1"/>
</dbReference>
<dbReference type="Proteomes" id="UP000761534">
    <property type="component" value="Unassembled WGS sequence"/>
</dbReference>
<gene>
    <name evidence="7" type="ORF">TRICI_005147</name>
</gene>
<name>A0A642UVH4_9ASCO</name>
<dbReference type="GO" id="GO:0005737">
    <property type="term" value="C:cytoplasm"/>
    <property type="evidence" value="ECO:0007669"/>
    <property type="project" value="UniProtKB-SubCell"/>
</dbReference>
<dbReference type="Pfam" id="PF16815">
    <property type="entry name" value="HRI1"/>
    <property type="match status" value="1"/>
</dbReference>
<evidence type="ECO:0000256" key="1">
    <source>
        <dbReference type="ARBA" id="ARBA00004123"/>
    </source>
</evidence>
<dbReference type="InterPro" id="IPR043047">
    <property type="entry name" value="Hri1_N_sf"/>
</dbReference>
<evidence type="ECO:0000256" key="2">
    <source>
        <dbReference type="ARBA" id="ARBA00004496"/>
    </source>
</evidence>
<accession>A0A642UVH4</accession>
<dbReference type="GO" id="GO:0005634">
    <property type="term" value="C:nucleus"/>
    <property type="evidence" value="ECO:0007669"/>
    <property type="project" value="UniProtKB-SubCell"/>
</dbReference>
<evidence type="ECO:0000256" key="5">
    <source>
        <dbReference type="ARBA" id="ARBA00022490"/>
    </source>
</evidence>